<evidence type="ECO:0000313" key="1">
    <source>
        <dbReference type="EMBL" id="MBE1495307.1"/>
    </source>
</evidence>
<gene>
    <name evidence="1" type="ORF">H4696_002407</name>
</gene>
<accession>A0ABR9HX68</accession>
<dbReference type="Pfam" id="PF00459">
    <property type="entry name" value="Inositol_P"/>
    <property type="match status" value="1"/>
</dbReference>
<dbReference type="PANTHER" id="PTHR20854">
    <property type="entry name" value="INOSITOL MONOPHOSPHATASE"/>
    <property type="match status" value="1"/>
</dbReference>
<dbReference type="InterPro" id="IPR000760">
    <property type="entry name" value="Inositol_monophosphatase-like"/>
</dbReference>
<dbReference type="EC" id="3.1.3.25" evidence="1"/>
<dbReference type="Proteomes" id="UP000631670">
    <property type="component" value="Unassembled WGS sequence"/>
</dbReference>
<keyword evidence="2" id="KW-1185">Reference proteome</keyword>
<dbReference type="EMBL" id="JADBEG010000001">
    <property type="protein sequence ID" value="MBE1495307.1"/>
    <property type="molecule type" value="Genomic_DNA"/>
</dbReference>
<dbReference type="PANTHER" id="PTHR20854:SF4">
    <property type="entry name" value="INOSITOL-1-MONOPHOSPHATASE-RELATED"/>
    <property type="match status" value="1"/>
</dbReference>
<protein>
    <submittedName>
        <fullName evidence="1">Myo-inositol-1(Or 4)-monophosphatase</fullName>
        <ecNumber evidence="1">3.1.3.25</ecNumber>
    </submittedName>
</protein>
<dbReference type="RefSeq" id="WP_086861995.1">
    <property type="nucleotide sequence ID" value="NZ_JADBEG010000001.1"/>
</dbReference>
<keyword evidence="1" id="KW-0378">Hydrolase</keyword>
<evidence type="ECO:0000313" key="2">
    <source>
        <dbReference type="Proteomes" id="UP000631670"/>
    </source>
</evidence>
<comment type="caution">
    <text evidence="1">The sequence shown here is derived from an EMBL/GenBank/DDBJ whole genome shotgun (WGS) entry which is preliminary data.</text>
</comment>
<proteinExistence type="predicted"/>
<dbReference type="GO" id="GO:0052834">
    <property type="term" value="F:inositol monophosphate phosphatase activity"/>
    <property type="evidence" value="ECO:0007669"/>
    <property type="project" value="UniProtKB-EC"/>
</dbReference>
<name>A0ABR9HX68_9PSEU</name>
<reference evidence="1 2" key="1">
    <citation type="submission" date="2020-10" db="EMBL/GenBank/DDBJ databases">
        <title>Sequencing the genomes of 1000 actinobacteria strains.</title>
        <authorList>
            <person name="Klenk H.-P."/>
        </authorList>
    </citation>
    <scope>NUCLEOTIDE SEQUENCE [LARGE SCALE GENOMIC DNA]</scope>
    <source>
        <strain evidence="1 2">DSM 44653</strain>
    </source>
</reference>
<dbReference type="PRINTS" id="PR00377">
    <property type="entry name" value="IMPHPHTASES"/>
</dbReference>
<sequence length="256" mass="26761">MTHDLLATAVREAGARMLARYATESRPPGLPEVLANLHDNDAAVAEVLRPALAAIRPEARWLDDEHGSGALAPGEWWLVDPVGGNVNAVHGMPDWNIGVSLVRDGRPVLAAVYAPVPDELFTAVDGGGAFRNGAPLRVSAKTALDGALAGTGQARPGHDAAFFERMGRSFTAMSAAALYVRISVPVSHQLAQVAAGRMDLHWQLENVRSHAAGVLLVQEAGGVVTDLDGKPWDLTSEGYLAAAPGVHAAALEVLTA</sequence>
<dbReference type="Gene3D" id="3.30.540.10">
    <property type="entry name" value="Fructose-1,6-Bisphosphatase, subunit A, domain 1"/>
    <property type="match status" value="1"/>
</dbReference>
<organism evidence="1 2">
    <name type="scientific">Amycolatopsis lexingtonensis</name>
    <dbReference type="NCBI Taxonomy" id="218822"/>
    <lineage>
        <taxon>Bacteria</taxon>
        <taxon>Bacillati</taxon>
        <taxon>Actinomycetota</taxon>
        <taxon>Actinomycetes</taxon>
        <taxon>Pseudonocardiales</taxon>
        <taxon>Pseudonocardiaceae</taxon>
        <taxon>Amycolatopsis</taxon>
    </lineage>
</organism>
<dbReference type="Gene3D" id="3.40.190.80">
    <property type="match status" value="1"/>
</dbReference>
<dbReference type="SUPFAM" id="SSF56655">
    <property type="entry name" value="Carbohydrate phosphatase"/>
    <property type="match status" value="1"/>
</dbReference>